<dbReference type="SUPFAM" id="SSF51445">
    <property type="entry name" value="(Trans)glycosidases"/>
    <property type="match status" value="1"/>
</dbReference>
<dbReference type="AlphaFoldDB" id="A0A1N7PRN1"/>
<dbReference type="InterPro" id="IPR017853">
    <property type="entry name" value="GH"/>
</dbReference>
<feature type="signal peptide" evidence="1">
    <location>
        <begin position="1"/>
        <end position="21"/>
    </location>
</feature>
<name>A0A1N7PRN1_9BACL</name>
<gene>
    <name evidence="2" type="ORF">SAMN05421790_11436</name>
</gene>
<evidence type="ECO:0000313" key="3">
    <source>
        <dbReference type="Proteomes" id="UP000186795"/>
    </source>
</evidence>
<evidence type="ECO:0000256" key="1">
    <source>
        <dbReference type="SAM" id="SignalP"/>
    </source>
</evidence>
<reference evidence="3" key="1">
    <citation type="submission" date="2017-01" db="EMBL/GenBank/DDBJ databases">
        <authorList>
            <person name="Varghese N."/>
            <person name="Submissions S."/>
        </authorList>
    </citation>
    <scope>NUCLEOTIDE SEQUENCE [LARGE SCALE GENOMIC DNA]</scope>
    <source>
        <strain evidence="3">DSM 45196</strain>
    </source>
</reference>
<keyword evidence="3" id="KW-1185">Reference proteome</keyword>
<proteinExistence type="predicted"/>
<feature type="chain" id="PRO_5012026428" evidence="1">
    <location>
        <begin position="22"/>
        <end position="556"/>
    </location>
</feature>
<organism evidence="2 3">
    <name type="scientific">Kroppenstedtia eburnea</name>
    <dbReference type="NCBI Taxonomy" id="714067"/>
    <lineage>
        <taxon>Bacteria</taxon>
        <taxon>Bacillati</taxon>
        <taxon>Bacillota</taxon>
        <taxon>Bacilli</taxon>
        <taxon>Bacillales</taxon>
        <taxon>Thermoactinomycetaceae</taxon>
        <taxon>Kroppenstedtia</taxon>
    </lineage>
</organism>
<keyword evidence="1" id="KW-0732">Signal</keyword>
<sequence length="556" mass="64150">MAHSRKLSCIALMLLLLILCAATLHPNLWTGGTTNPMTALAHPSPPSPFLGDYAGELREPRPRKDGVRHVDTPRLIQKLKELGVTHYFYLIWHAPTDWDDLRHEFLPAARQAGIDVWVYLVPPSESRRIQSEPFGTDYVAWFRAIGSLSRHYANLKGIVMDDFNHNLSFFTPEYVSRMKQAGKKINPDLLFYPQIYYTALHSHFLKKYRSLFDGVVMTFRDGKYRNTQRTRDLEDQASKASRLLNREGLPLILMVHASKLSATPSHPSARYVDRSLRAGLRQLHHGNIQGLVTYVLHKEWFPERRDRTAYSGYGYGSLFIPSGPSPAPGDKGEIRQRIRPGPSGEYRLRFHHMSVYPRNLRKGEYVKQLLIGNRVVWEEDVRAGRVEEWKRKTLNLTPHLRGKKKTSLTMRLVRKQGKSPTWLYIGFDRLDPLGFQLTHADFEEPSGWSYRSNHPAVIGETLIYDPNRRLRVYLITMMMYHTFHLYHQISSSGPPPLQGMADSMLQSVIGGRTQHVCRDLELLKKALEQDDTLPSSQRETWINQIDRLDRILTINP</sequence>
<evidence type="ECO:0000313" key="2">
    <source>
        <dbReference type="EMBL" id="SIT13261.1"/>
    </source>
</evidence>
<dbReference type="Proteomes" id="UP000186795">
    <property type="component" value="Unassembled WGS sequence"/>
</dbReference>
<accession>A0A1N7PRN1</accession>
<protein>
    <submittedName>
        <fullName evidence="2">Uncharacterized protein</fullName>
    </submittedName>
</protein>
<dbReference type="EMBL" id="FTOD01000014">
    <property type="protein sequence ID" value="SIT13261.1"/>
    <property type="molecule type" value="Genomic_DNA"/>
</dbReference>